<keyword evidence="2" id="KW-1185">Reference proteome</keyword>
<accession>D8Q0J2</accession>
<dbReference type="HOGENOM" id="CLU_883270_0_0_1"/>
<gene>
    <name evidence="1" type="ORF">SCHCODRAFT_107934</name>
</gene>
<dbReference type="AlphaFoldDB" id="D8Q0J2"/>
<evidence type="ECO:0000313" key="2">
    <source>
        <dbReference type="Proteomes" id="UP000007431"/>
    </source>
</evidence>
<organism evidence="2">
    <name type="scientific">Schizophyllum commune (strain H4-8 / FGSC 9210)</name>
    <name type="common">Split gill fungus</name>
    <dbReference type="NCBI Taxonomy" id="578458"/>
    <lineage>
        <taxon>Eukaryota</taxon>
        <taxon>Fungi</taxon>
        <taxon>Dikarya</taxon>
        <taxon>Basidiomycota</taxon>
        <taxon>Agaricomycotina</taxon>
        <taxon>Agaricomycetes</taxon>
        <taxon>Agaricomycetidae</taxon>
        <taxon>Agaricales</taxon>
        <taxon>Schizophyllaceae</taxon>
        <taxon>Schizophyllum</taxon>
    </lineage>
</organism>
<protein>
    <recommendedName>
        <fullName evidence="3">Protein kinase domain-containing protein</fullName>
    </recommendedName>
</protein>
<name>D8Q0J2_SCHCM</name>
<dbReference type="EMBL" id="GL377305">
    <property type="protein sequence ID" value="EFI97752.1"/>
    <property type="molecule type" value="Genomic_DNA"/>
</dbReference>
<evidence type="ECO:0000313" key="1">
    <source>
        <dbReference type="EMBL" id="EFI97752.1"/>
    </source>
</evidence>
<sequence>MSSDLFSLLASKGPAPEITVHFPGSLPFTMRPIDYHHPGVDHRSFRSLSQGDDEEYHILASAPRKDGENTTFDYTAWSEKEWPAVTFCGDRRPDDDVQTSTSGSTQVRSQRLALKFANRVGARHDGFGNILHERYLEEAVFYAETLKGLQGEAVPIHYGVWTGSAPWGATVTCAIMQWAGDPYTRRIRTIERSLKVVEAAHALHNIGLQHFRLGIGFPDFHHILYDTDSEKAFIIDFKESGFHPCNIRVPVKQYKTRVPESVGLFSDSTPMNKEIEPELWQVWASIYEDDSESDGSSN</sequence>
<dbReference type="Proteomes" id="UP000007431">
    <property type="component" value="Unassembled WGS sequence"/>
</dbReference>
<dbReference type="InParanoid" id="D8Q0J2"/>
<dbReference type="VEuPathDB" id="FungiDB:SCHCODRAFT_02618417"/>
<proteinExistence type="predicted"/>
<feature type="non-terminal residue" evidence="1">
    <location>
        <position position="298"/>
    </location>
</feature>
<reference evidence="1 2" key="1">
    <citation type="journal article" date="2010" name="Nat. Biotechnol.">
        <title>Genome sequence of the model mushroom Schizophyllum commune.</title>
        <authorList>
            <person name="Ohm R.A."/>
            <person name="de Jong J.F."/>
            <person name="Lugones L.G."/>
            <person name="Aerts A."/>
            <person name="Kothe E."/>
            <person name="Stajich J.E."/>
            <person name="de Vries R.P."/>
            <person name="Record E."/>
            <person name="Levasseur A."/>
            <person name="Baker S.E."/>
            <person name="Bartholomew K.A."/>
            <person name="Coutinho P.M."/>
            <person name="Erdmann S."/>
            <person name="Fowler T.J."/>
            <person name="Gathman A.C."/>
            <person name="Lombard V."/>
            <person name="Henrissat B."/>
            <person name="Knabe N."/>
            <person name="Kuees U."/>
            <person name="Lilly W.W."/>
            <person name="Lindquist E."/>
            <person name="Lucas S."/>
            <person name="Magnuson J.K."/>
            <person name="Piumi F."/>
            <person name="Raudaskoski M."/>
            <person name="Salamov A."/>
            <person name="Schmutz J."/>
            <person name="Schwarze F.W.M.R."/>
            <person name="vanKuyk P.A."/>
            <person name="Horton J.S."/>
            <person name="Grigoriev I.V."/>
            <person name="Woesten H.A.B."/>
        </authorList>
    </citation>
    <scope>NUCLEOTIDE SEQUENCE [LARGE SCALE GENOMIC DNA]</scope>
    <source>
        <strain evidence="2">H4-8 / FGSC 9210</strain>
    </source>
</reference>
<evidence type="ECO:0008006" key="3">
    <source>
        <dbReference type="Google" id="ProtNLM"/>
    </source>
</evidence>